<dbReference type="AlphaFoldDB" id="A0AAP0X660"/>
<dbReference type="PANTHER" id="PTHR32166">
    <property type="entry name" value="OSJNBA0013A04.12 PROTEIN"/>
    <property type="match status" value="1"/>
</dbReference>
<evidence type="ECO:0000259" key="1">
    <source>
        <dbReference type="Pfam" id="PF04937"/>
    </source>
</evidence>
<dbReference type="Proteomes" id="UP001415857">
    <property type="component" value="Unassembled WGS sequence"/>
</dbReference>
<evidence type="ECO:0000313" key="2">
    <source>
        <dbReference type="EMBL" id="KAK9286600.1"/>
    </source>
</evidence>
<sequence>MADGWTDQCRRTFINFLVYCPKGTVFLKFVDASDAFKTAALLHKFFREVVLFIGVENVVHIFTNNAANYVAVGKLLEQEFRTLFWSPCAAHCPKLMLQDIGKLDEKECAAIIQLIEPFIHVLRIVDSDDRPTMGYLYDAINKAKQEMLRRFQRRRKRIEPYLRILDDRWDN</sequence>
<keyword evidence="3" id="KW-1185">Reference proteome</keyword>
<dbReference type="SUPFAM" id="SSF53098">
    <property type="entry name" value="Ribonuclease H-like"/>
    <property type="match status" value="1"/>
</dbReference>
<reference evidence="2 3" key="1">
    <citation type="journal article" date="2024" name="Plant J.">
        <title>Genome sequences and population genomics reveal climatic adaptation and genomic divergence between two closely related sweetgum species.</title>
        <authorList>
            <person name="Xu W.Q."/>
            <person name="Ren C.Q."/>
            <person name="Zhang X.Y."/>
            <person name="Comes H.P."/>
            <person name="Liu X.H."/>
            <person name="Li Y.G."/>
            <person name="Kettle C.J."/>
            <person name="Jalonen R."/>
            <person name="Gaisberger H."/>
            <person name="Ma Y.Z."/>
            <person name="Qiu Y.X."/>
        </authorList>
    </citation>
    <scope>NUCLEOTIDE SEQUENCE [LARGE SCALE GENOMIC DNA]</scope>
    <source>
        <strain evidence="2">Hangzhou</strain>
    </source>
</reference>
<name>A0AAP0X660_LIQFO</name>
<dbReference type="PANTHER" id="PTHR32166:SF88">
    <property type="entry name" value="HAT TRANSPOSON SUPERFAMILY"/>
    <property type="match status" value="1"/>
</dbReference>
<feature type="domain" description="DUF659" evidence="1">
    <location>
        <begin position="1"/>
        <end position="104"/>
    </location>
</feature>
<dbReference type="Pfam" id="PF04937">
    <property type="entry name" value="DUF659"/>
    <property type="match status" value="1"/>
</dbReference>
<evidence type="ECO:0000313" key="3">
    <source>
        <dbReference type="Proteomes" id="UP001415857"/>
    </source>
</evidence>
<dbReference type="InterPro" id="IPR012337">
    <property type="entry name" value="RNaseH-like_sf"/>
</dbReference>
<accession>A0AAP0X660</accession>
<gene>
    <name evidence="2" type="ORF">L1049_015000</name>
</gene>
<protein>
    <recommendedName>
        <fullName evidence="1">DUF659 domain-containing protein</fullName>
    </recommendedName>
</protein>
<comment type="caution">
    <text evidence="2">The sequence shown here is derived from an EMBL/GenBank/DDBJ whole genome shotgun (WGS) entry which is preliminary data.</text>
</comment>
<dbReference type="InterPro" id="IPR007021">
    <property type="entry name" value="DUF659"/>
</dbReference>
<organism evidence="2 3">
    <name type="scientific">Liquidambar formosana</name>
    <name type="common">Formosan gum</name>
    <dbReference type="NCBI Taxonomy" id="63359"/>
    <lineage>
        <taxon>Eukaryota</taxon>
        <taxon>Viridiplantae</taxon>
        <taxon>Streptophyta</taxon>
        <taxon>Embryophyta</taxon>
        <taxon>Tracheophyta</taxon>
        <taxon>Spermatophyta</taxon>
        <taxon>Magnoliopsida</taxon>
        <taxon>eudicotyledons</taxon>
        <taxon>Gunneridae</taxon>
        <taxon>Pentapetalae</taxon>
        <taxon>Saxifragales</taxon>
        <taxon>Altingiaceae</taxon>
        <taxon>Liquidambar</taxon>
    </lineage>
</organism>
<dbReference type="EMBL" id="JBBPBK010000004">
    <property type="protein sequence ID" value="KAK9286600.1"/>
    <property type="molecule type" value="Genomic_DNA"/>
</dbReference>
<proteinExistence type="predicted"/>